<dbReference type="Proteomes" id="UP000198625">
    <property type="component" value="Unassembled WGS sequence"/>
</dbReference>
<evidence type="ECO:0008006" key="3">
    <source>
        <dbReference type="Google" id="ProtNLM"/>
    </source>
</evidence>
<dbReference type="AlphaFoldDB" id="A0A1H3LQP7"/>
<keyword evidence="2" id="KW-1185">Reference proteome</keyword>
<accession>A0A1H3LQP7</accession>
<dbReference type="Pfam" id="PF11185">
    <property type="entry name" value="DUF2971"/>
    <property type="match status" value="1"/>
</dbReference>
<evidence type="ECO:0000313" key="2">
    <source>
        <dbReference type="Proteomes" id="UP000198625"/>
    </source>
</evidence>
<name>A0A1H3LQP7_9FIRM</name>
<gene>
    <name evidence="1" type="ORF">SAMN05660462_00586</name>
</gene>
<protein>
    <recommendedName>
        <fullName evidence="3">DUF2971 domain-containing protein</fullName>
    </recommendedName>
</protein>
<organism evidence="1 2">
    <name type="scientific">Proteiniborus ethanoligenes</name>
    <dbReference type="NCBI Taxonomy" id="415015"/>
    <lineage>
        <taxon>Bacteria</taxon>
        <taxon>Bacillati</taxon>
        <taxon>Bacillota</taxon>
        <taxon>Clostridia</taxon>
        <taxon>Eubacteriales</taxon>
        <taxon>Proteiniborus</taxon>
    </lineage>
</organism>
<reference evidence="1 2" key="1">
    <citation type="submission" date="2016-10" db="EMBL/GenBank/DDBJ databases">
        <authorList>
            <person name="de Groot N.N."/>
        </authorList>
    </citation>
    <scope>NUCLEOTIDE SEQUENCE [LARGE SCALE GENOMIC DNA]</scope>
    <source>
        <strain evidence="1 2">DSM 21650</strain>
    </source>
</reference>
<sequence>MYRFRRIENLIGKYKELENQEIYFSDIVSLNDPMEGFREFYWSGDVIAWENLFKHYILCLEQMCFLAYLSEEMQIFSARDIPIFIEEDKLPTEQYRQMFREIWEKFFQIDGIKEYIDIIASLPWKVYRDELYAYFKYIHFIAFQVIMETYIKHGFQESYTTQPPDYSSHLKGFVEALKKINLVDEDEQDKIKILVKIQRDLLLEFDLISAYKLYDSPINQRRWFILSEFTNAYLDSLIKLTYPEAYVACFMSDCTNAAVWGHYGDSHKGICLKFRTKDTNGIPSIDLNCIIGMGEKPIYDYRQFPFYKIDYTNKFKEIDFFKSIGRLTMGQLMRQWYTDQEGNRSSCADHMIDKKREEIWRDQYWNSYNSGFLIKLKDWEYEKEHRLLLSSVLDSFEEVEDRKLKYKFDDLEAIIFGTRTSIEDKIKIIKIIESKCEVNHRKNFDFYQAEYSKTTGRMEIRKLDFIKLGLT</sequence>
<evidence type="ECO:0000313" key="1">
    <source>
        <dbReference type="EMBL" id="SDY66334.1"/>
    </source>
</evidence>
<proteinExistence type="predicted"/>
<dbReference type="InterPro" id="IPR021352">
    <property type="entry name" value="DUF2971"/>
</dbReference>
<dbReference type="EMBL" id="FNQE01000004">
    <property type="protein sequence ID" value="SDY66334.1"/>
    <property type="molecule type" value="Genomic_DNA"/>
</dbReference>